<evidence type="ECO:0000313" key="3">
    <source>
        <dbReference type="Proteomes" id="UP001439008"/>
    </source>
</evidence>
<accession>A0ABV2AUS7</accession>
<evidence type="ECO:0000313" key="2">
    <source>
        <dbReference type="EMBL" id="MES1923415.1"/>
    </source>
</evidence>
<reference evidence="2 3" key="1">
    <citation type="journal article" date="2024" name="BMC Biol.">
        <title>Comparative genomics of Ascetosporea gives new insight into the evolutionary basis for animal parasitism in Rhizaria.</title>
        <authorList>
            <person name="Hiltunen Thoren M."/>
            <person name="Onut-Brannstrom I."/>
            <person name="Alfjorden A."/>
            <person name="Peckova H."/>
            <person name="Swords F."/>
            <person name="Hooper C."/>
            <person name="Holzer A.S."/>
            <person name="Bass D."/>
            <person name="Burki F."/>
        </authorList>
    </citation>
    <scope>NUCLEOTIDE SEQUENCE [LARGE SCALE GENOMIC DNA]</scope>
    <source>
        <strain evidence="2">20-A016</strain>
    </source>
</reference>
<feature type="non-terminal residue" evidence="2">
    <location>
        <position position="126"/>
    </location>
</feature>
<protein>
    <submittedName>
        <fullName evidence="2">Uncharacterized protein</fullName>
    </submittedName>
</protein>
<dbReference type="EMBL" id="JBDODL010006092">
    <property type="protein sequence ID" value="MES1923415.1"/>
    <property type="molecule type" value="Genomic_DNA"/>
</dbReference>
<feature type="non-terminal residue" evidence="2">
    <location>
        <position position="1"/>
    </location>
</feature>
<evidence type="ECO:0000256" key="1">
    <source>
        <dbReference type="SAM" id="MobiDB-lite"/>
    </source>
</evidence>
<keyword evidence="3" id="KW-1185">Reference proteome</keyword>
<feature type="region of interest" description="Disordered" evidence="1">
    <location>
        <begin position="107"/>
        <end position="126"/>
    </location>
</feature>
<organism evidence="2 3">
    <name type="scientific">Bonamia ostreae</name>
    <dbReference type="NCBI Taxonomy" id="126728"/>
    <lineage>
        <taxon>Eukaryota</taxon>
        <taxon>Sar</taxon>
        <taxon>Rhizaria</taxon>
        <taxon>Endomyxa</taxon>
        <taxon>Ascetosporea</taxon>
        <taxon>Haplosporida</taxon>
        <taxon>Bonamia</taxon>
    </lineage>
</organism>
<proteinExistence type="predicted"/>
<name>A0ABV2AUS7_9EUKA</name>
<sequence length="126" mass="14719">PDDYKQQCEELRLKIEQLSRESREREFGLKNETQNVQHQKRMEIEGLKSTIERIRLDNKQYKDVEGQLNGANRKILDLDGQKSNITNERDRLKSELKEVRGRLKDLEKQTDKLKLQQPTNGGGGGK</sequence>
<gene>
    <name evidence="2" type="ORF">MHBO_004982</name>
</gene>
<comment type="caution">
    <text evidence="2">The sequence shown here is derived from an EMBL/GenBank/DDBJ whole genome shotgun (WGS) entry which is preliminary data.</text>
</comment>
<dbReference type="Proteomes" id="UP001439008">
    <property type="component" value="Unassembled WGS sequence"/>
</dbReference>